<dbReference type="Proteomes" id="UP000824469">
    <property type="component" value="Unassembled WGS sequence"/>
</dbReference>
<keyword evidence="2" id="KW-1185">Reference proteome</keyword>
<gene>
    <name evidence="1" type="ORF">KI387_016627</name>
</gene>
<evidence type="ECO:0000313" key="1">
    <source>
        <dbReference type="EMBL" id="KAH9321988.1"/>
    </source>
</evidence>
<sequence length="99" mass="11244">MGGDPSLAVRYPKAARIGIKSTKASHIQRMGYIDDLKQVLRMCFQNTIPMEPLLAMSLFDEEGAYPQKRKMISWAFESHINEPEFKVSQGAIMRVPESK</sequence>
<comment type="caution">
    <text evidence="1">The sequence shown here is derived from an EMBL/GenBank/DDBJ whole genome shotgun (WGS) entry which is preliminary data.</text>
</comment>
<proteinExistence type="predicted"/>
<feature type="non-terminal residue" evidence="1">
    <location>
        <position position="99"/>
    </location>
</feature>
<dbReference type="EMBL" id="JAHRHJ020000003">
    <property type="protein sequence ID" value="KAH9321988.1"/>
    <property type="molecule type" value="Genomic_DNA"/>
</dbReference>
<evidence type="ECO:0000313" key="2">
    <source>
        <dbReference type="Proteomes" id="UP000824469"/>
    </source>
</evidence>
<reference evidence="1 2" key="1">
    <citation type="journal article" date="2021" name="Nat. Plants">
        <title>The Taxus genome provides insights into paclitaxel biosynthesis.</title>
        <authorList>
            <person name="Xiong X."/>
            <person name="Gou J."/>
            <person name="Liao Q."/>
            <person name="Li Y."/>
            <person name="Zhou Q."/>
            <person name="Bi G."/>
            <person name="Li C."/>
            <person name="Du R."/>
            <person name="Wang X."/>
            <person name="Sun T."/>
            <person name="Guo L."/>
            <person name="Liang H."/>
            <person name="Lu P."/>
            <person name="Wu Y."/>
            <person name="Zhang Z."/>
            <person name="Ro D.K."/>
            <person name="Shang Y."/>
            <person name="Huang S."/>
            <person name="Yan J."/>
        </authorList>
    </citation>
    <scope>NUCLEOTIDE SEQUENCE [LARGE SCALE GENOMIC DNA]</scope>
    <source>
        <strain evidence="1">Ta-2019</strain>
    </source>
</reference>
<protein>
    <submittedName>
        <fullName evidence="1">Uncharacterized protein</fullName>
    </submittedName>
</protein>
<dbReference type="AlphaFoldDB" id="A0AA38GHZ0"/>
<name>A0AA38GHZ0_TAXCH</name>
<organism evidence="1 2">
    <name type="scientific">Taxus chinensis</name>
    <name type="common">Chinese yew</name>
    <name type="synonym">Taxus wallichiana var. chinensis</name>
    <dbReference type="NCBI Taxonomy" id="29808"/>
    <lineage>
        <taxon>Eukaryota</taxon>
        <taxon>Viridiplantae</taxon>
        <taxon>Streptophyta</taxon>
        <taxon>Embryophyta</taxon>
        <taxon>Tracheophyta</taxon>
        <taxon>Spermatophyta</taxon>
        <taxon>Pinopsida</taxon>
        <taxon>Pinidae</taxon>
        <taxon>Conifers II</taxon>
        <taxon>Cupressales</taxon>
        <taxon>Taxaceae</taxon>
        <taxon>Taxus</taxon>
    </lineage>
</organism>
<accession>A0AA38GHZ0</accession>